<organism evidence="1 2">
    <name type="scientific">Beauveria bassiana</name>
    <name type="common">White muscardine disease fungus</name>
    <name type="synonym">Tritirachium shiotae</name>
    <dbReference type="NCBI Taxonomy" id="176275"/>
    <lineage>
        <taxon>Eukaryota</taxon>
        <taxon>Fungi</taxon>
        <taxon>Dikarya</taxon>
        <taxon>Ascomycota</taxon>
        <taxon>Pezizomycotina</taxon>
        <taxon>Sordariomycetes</taxon>
        <taxon>Hypocreomycetidae</taxon>
        <taxon>Hypocreales</taxon>
        <taxon>Cordycipitaceae</taxon>
        <taxon>Beauveria</taxon>
    </lineage>
</organism>
<evidence type="ECO:0000313" key="1">
    <source>
        <dbReference type="EMBL" id="PMB65930.1"/>
    </source>
</evidence>
<sequence length="61" mass="6951">MTIDDNFMVTIFGHPVPRHTVRISRNADTVLEVDVQTAWKELGLDSGWSNELEVTVNILRI</sequence>
<dbReference type="EMBL" id="MRVG01000009">
    <property type="protein sequence ID" value="PMB65930.1"/>
    <property type="molecule type" value="Genomic_DNA"/>
</dbReference>
<proteinExistence type="predicted"/>
<dbReference type="Proteomes" id="UP000235728">
    <property type="component" value="Unassembled WGS sequence"/>
</dbReference>
<evidence type="ECO:0000313" key="2">
    <source>
        <dbReference type="Proteomes" id="UP000235728"/>
    </source>
</evidence>
<name>A0A2N6NF58_BEABA</name>
<gene>
    <name evidence="1" type="ORF">BM221_008129</name>
</gene>
<comment type="caution">
    <text evidence="1">The sequence shown here is derived from an EMBL/GenBank/DDBJ whole genome shotgun (WGS) entry which is preliminary data.</text>
</comment>
<reference evidence="1 2" key="1">
    <citation type="journal article" date="2016" name="Appl. Microbiol. Biotechnol.">
        <title>Characterization of T-DNA insertion mutants with decreased virulence in the entomopathogenic fungus Beauveria bassiana JEF-007.</title>
        <authorList>
            <person name="Kim S."/>
            <person name="Lee S.J."/>
            <person name="Nai Y.S."/>
            <person name="Yu J.S."/>
            <person name="Lee M.R."/>
            <person name="Yang Y.T."/>
            <person name="Kim J.S."/>
        </authorList>
    </citation>
    <scope>NUCLEOTIDE SEQUENCE [LARGE SCALE GENOMIC DNA]</scope>
    <source>
        <strain evidence="1 2">JEF-007</strain>
    </source>
</reference>
<accession>A0A2N6NF58</accession>
<protein>
    <submittedName>
        <fullName evidence="1">Uncharacterized protein</fullName>
    </submittedName>
</protein>
<dbReference type="AlphaFoldDB" id="A0A2N6NF58"/>